<proteinExistence type="predicted"/>
<dbReference type="AlphaFoldDB" id="M6JDB4"/>
<evidence type="ECO:0000313" key="1">
    <source>
        <dbReference type="EMBL" id="EMN19924.1"/>
    </source>
</evidence>
<protein>
    <submittedName>
        <fullName evidence="1">Uncharacterized protein</fullName>
    </submittedName>
</protein>
<reference evidence="1 2" key="1">
    <citation type="submission" date="2013-01" db="EMBL/GenBank/DDBJ databases">
        <authorList>
            <person name="Harkins D.M."/>
            <person name="Durkin A.S."/>
            <person name="Brinkac L.M."/>
            <person name="Haft D.H."/>
            <person name="Selengut J.D."/>
            <person name="Sanka R."/>
            <person name="DePew J."/>
            <person name="Purushe J."/>
            <person name="Hartskeerl R.A."/>
            <person name="Ahmed A."/>
            <person name="van der Linden H."/>
            <person name="Goris M.G.A."/>
            <person name="Vinetz J.M."/>
            <person name="Sutton G.G."/>
            <person name="Nierman W.C."/>
            <person name="Fouts D.E."/>
        </authorList>
    </citation>
    <scope>NUCLEOTIDE SEQUENCE [LARGE SCALE GENOMIC DNA]</scope>
    <source>
        <strain evidence="1 2">MAVJ 401</strain>
    </source>
</reference>
<evidence type="ECO:0000313" key="2">
    <source>
        <dbReference type="Proteomes" id="UP000012106"/>
    </source>
</evidence>
<name>M6JDB4_9LEPT</name>
<organism evidence="1 2">
    <name type="scientific">Leptospira santarosai serovar Arenal str. MAVJ 401</name>
    <dbReference type="NCBI Taxonomy" id="1049976"/>
    <lineage>
        <taxon>Bacteria</taxon>
        <taxon>Pseudomonadati</taxon>
        <taxon>Spirochaetota</taxon>
        <taxon>Spirochaetia</taxon>
        <taxon>Leptospirales</taxon>
        <taxon>Leptospiraceae</taxon>
        <taxon>Leptospira</taxon>
    </lineage>
</organism>
<comment type="caution">
    <text evidence="1">The sequence shown here is derived from an EMBL/GenBank/DDBJ whole genome shotgun (WGS) entry which is preliminary data.</text>
</comment>
<dbReference type="EMBL" id="AHMU02000077">
    <property type="protein sequence ID" value="EMN19924.1"/>
    <property type="molecule type" value="Genomic_DNA"/>
</dbReference>
<gene>
    <name evidence="1" type="ORF">LEP1GSC063_2103</name>
</gene>
<accession>M6JDB4</accession>
<sequence>MKSFSNQTKCKTIHLSLKKVNQLLRRFDHNGKVKNQL</sequence>
<dbReference type="Proteomes" id="UP000012106">
    <property type="component" value="Unassembled WGS sequence"/>
</dbReference>